<evidence type="ECO:0000313" key="3">
    <source>
        <dbReference type="Proteomes" id="UP000828390"/>
    </source>
</evidence>
<evidence type="ECO:0000256" key="1">
    <source>
        <dbReference type="SAM" id="MobiDB-lite"/>
    </source>
</evidence>
<reference evidence="2" key="2">
    <citation type="submission" date="2020-11" db="EMBL/GenBank/DDBJ databases">
        <authorList>
            <person name="McCartney M.A."/>
            <person name="Auch B."/>
            <person name="Kono T."/>
            <person name="Mallez S."/>
            <person name="Becker A."/>
            <person name="Gohl D.M."/>
            <person name="Silverstein K.A.T."/>
            <person name="Koren S."/>
            <person name="Bechman K.B."/>
            <person name="Herman A."/>
            <person name="Abrahante J.E."/>
            <person name="Garbe J."/>
        </authorList>
    </citation>
    <scope>NUCLEOTIDE SEQUENCE</scope>
    <source>
        <strain evidence="2">Duluth1</strain>
        <tissue evidence="2">Whole animal</tissue>
    </source>
</reference>
<dbReference type="Proteomes" id="UP000828390">
    <property type="component" value="Unassembled WGS sequence"/>
</dbReference>
<organism evidence="2 3">
    <name type="scientific">Dreissena polymorpha</name>
    <name type="common">Zebra mussel</name>
    <name type="synonym">Mytilus polymorpha</name>
    <dbReference type="NCBI Taxonomy" id="45954"/>
    <lineage>
        <taxon>Eukaryota</taxon>
        <taxon>Metazoa</taxon>
        <taxon>Spiralia</taxon>
        <taxon>Lophotrochozoa</taxon>
        <taxon>Mollusca</taxon>
        <taxon>Bivalvia</taxon>
        <taxon>Autobranchia</taxon>
        <taxon>Heteroconchia</taxon>
        <taxon>Euheterodonta</taxon>
        <taxon>Imparidentia</taxon>
        <taxon>Neoheterodontei</taxon>
        <taxon>Myida</taxon>
        <taxon>Dreissenoidea</taxon>
        <taxon>Dreissenidae</taxon>
        <taxon>Dreissena</taxon>
    </lineage>
</organism>
<comment type="caution">
    <text evidence="2">The sequence shown here is derived from an EMBL/GenBank/DDBJ whole genome shotgun (WGS) entry which is preliminary data.</text>
</comment>
<dbReference type="EMBL" id="JAIWYP010000010">
    <property type="protein sequence ID" value="KAH3751569.1"/>
    <property type="molecule type" value="Genomic_DNA"/>
</dbReference>
<feature type="compositionally biased region" description="Polar residues" evidence="1">
    <location>
        <begin position="1"/>
        <end position="13"/>
    </location>
</feature>
<proteinExistence type="predicted"/>
<keyword evidence="3" id="KW-1185">Reference proteome</keyword>
<protein>
    <submittedName>
        <fullName evidence="2">Uncharacterized protein</fullName>
    </submittedName>
</protein>
<sequence length="79" mass="8573">MSVASVAQTNDPTVGTCPRDASMVSGQRKEPILTKTGSGYLLTIRTSGLFWKVEVTDERRSIIIVSGTIQIYAPFALQI</sequence>
<name>A0A9D4I7X7_DREPO</name>
<reference evidence="2" key="1">
    <citation type="journal article" date="2019" name="bioRxiv">
        <title>The Genome of the Zebra Mussel, Dreissena polymorpha: A Resource for Invasive Species Research.</title>
        <authorList>
            <person name="McCartney M.A."/>
            <person name="Auch B."/>
            <person name="Kono T."/>
            <person name="Mallez S."/>
            <person name="Zhang Y."/>
            <person name="Obille A."/>
            <person name="Becker A."/>
            <person name="Abrahante J.E."/>
            <person name="Garbe J."/>
            <person name="Badalamenti J.P."/>
            <person name="Herman A."/>
            <person name="Mangelson H."/>
            <person name="Liachko I."/>
            <person name="Sullivan S."/>
            <person name="Sone E.D."/>
            <person name="Koren S."/>
            <person name="Silverstein K.A.T."/>
            <person name="Beckman K.B."/>
            <person name="Gohl D.M."/>
        </authorList>
    </citation>
    <scope>NUCLEOTIDE SEQUENCE</scope>
    <source>
        <strain evidence="2">Duluth1</strain>
        <tissue evidence="2">Whole animal</tissue>
    </source>
</reference>
<evidence type="ECO:0000313" key="2">
    <source>
        <dbReference type="EMBL" id="KAH3751569.1"/>
    </source>
</evidence>
<accession>A0A9D4I7X7</accession>
<gene>
    <name evidence="2" type="ORF">DPMN_186136</name>
</gene>
<feature type="region of interest" description="Disordered" evidence="1">
    <location>
        <begin position="1"/>
        <end position="28"/>
    </location>
</feature>
<dbReference type="AlphaFoldDB" id="A0A9D4I7X7"/>